<evidence type="ECO:0000313" key="15">
    <source>
        <dbReference type="Proteomes" id="UP000024404"/>
    </source>
</evidence>
<evidence type="ECO:0000256" key="1">
    <source>
        <dbReference type="ARBA" id="ARBA00004651"/>
    </source>
</evidence>
<evidence type="ECO:0000256" key="6">
    <source>
        <dbReference type="ARBA" id="ARBA00023040"/>
    </source>
</evidence>
<dbReference type="FunFam" id="3.40.50.2300:FF:000145">
    <property type="entry name" value="Glutamate receptor, metabotropic"/>
    <property type="match status" value="1"/>
</dbReference>
<dbReference type="PANTHER" id="PTHR24060">
    <property type="entry name" value="METABOTROPIC GLUTAMATE RECEPTOR"/>
    <property type="match status" value="1"/>
</dbReference>
<evidence type="ECO:0000256" key="2">
    <source>
        <dbReference type="ARBA" id="ARBA00007242"/>
    </source>
</evidence>
<dbReference type="CDD" id="cd15285">
    <property type="entry name" value="7tmC_mGluR_group1"/>
    <property type="match status" value="1"/>
</dbReference>
<evidence type="ECO:0000256" key="10">
    <source>
        <dbReference type="ARBA" id="ARBA00023224"/>
    </source>
</evidence>
<evidence type="ECO:0000256" key="4">
    <source>
        <dbReference type="ARBA" id="ARBA00022692"/>
    </source>
</evidence>
<comment type="subcellular location">
    <subcellularLocation>
        <location evidence="1">Cell membrane</location>
        <topology evidence="1">Multi-pass membrane protein</topology>
    </subcellularLocation>
</comment>
<dbReference type="OMA" id="NGDSPGX"/>
<protein>
    <submittedName>
        <fullName evidence="14">G_PROTEIN_RECEP_F3_4 domain-containing protein</fullName>
    </submittedName>
</protein>
<keyword evidence="6" id="KW-0297">G-protein coupled receptor</keyword>
<dbReference type="AlphaFoldDB" id="A0A8R1XN60"/>
<feature type="transmembrane region" description="Helical" evidence="12">
    <location>
        <begin position="616"/>
        <end position="637"/>
    </location>
</feature>
<evidence type="ECO:0000259" key="13">
    <source>
        <dbReference type="PROSITE" id="PS50259"/>
    </source>
</evidence>
<dbReference type="InterPro" id="IPR000162">
    <property type="entry name" value="GPCR_3_mtglu_rcpt"/>
</dbReference>
<dbReference type="InterPro" id="IPR017979">
    <property type="entry name" value="GPCR_3_CS"/>
</dbReference>
<comment type="similarity">
    <text evidence="2">Belongs to the G-protein coupled receptor 3 family.</text>
</comment>
<name>A0A8R1XN60_ONCVO</name>
<dbReference type="InterPro" id="IPR028082">
    <property type="entry name" value="Peripla_BP_I"/>
</dbReference>
<feature type="compositionally biased region" description="Polar residues" evidence="11">
    <location>
        <begin position="825"/>
        <end position="857"/>
    </location>
</feature>
<feature type="transmembrane region" description="Helical" evidence="12">
    <location>
        <begin position="701"/>
        <end position="731"/>
    </location>
</feature>
<evidence type="ECO:0000256" key="3">
    <source>
        <dbReference type="ARBA" id="ARBA00022475"/>
    </source>
</evidence>
<evidence type="ECO:0000256" key="8">
    <source>
        <dbReference type="ARBA" id="ARBA00023170"/>
    </source>
</evidence>
<reference evidence="15" key="1">
    <citation type="submission" date="2013-10" db="EMBL/GenBank/DDBJ databases">
        <title>Genome sequencing of Onchocerca volvulus.</title>
        <authorList>
            <person name="Cotton J."/>
            <person name="Tsai J."/>
            <person name="Stanley E."/>
            <person name="Tracey A."/>
            <person name="Holroyd N."/>
            <person name="Lustigman S."/>
            <person name="Berriman M."/>
        </authorList>
    </citation>
    <scope>NUCLEOTIDE SEQUENCE</scope>
</reference>
<dbReference type="PRINTS" id="PR00593">
    <property type="entry name" value="MTABOTROPICR"/>
</dbReference>
<evidence type="ECO:0000313" key="14">
    <source>
        <dbReference type="EnsemblMetazoa" id="OVOC11774.1"/>
    </source>
</evidence>
<evidence type="ECO:0000256" key="9">
    <source>
        <dbReference type="ARBA" id="ARBA00023180"/>
    </source>
</evidence>
<dbReference type="InterPro" id="IPR038550">
    <property type="entry name" value="GPCR_3_9-Cys_sf"/>
</dbReference>
<keyword evidence="8" id="KW-0675">Receptor</keyword>
<feature type="transmembrane region" description="Helical" evidence="12">
    <location>
        <begin position="588"/>
        <end position="610"/>
    </location>
</feature>
<keyword evidence="15" id="KW-1185">Reference proteome</keyword>
<evidence type="ECO:0000256" key="5">
    <source>
        <dbReference type="ARBA" id="ARBA00022989"/>
    </source>
</evidence>
<dbReference type="InterPro" id="IPR000337">
    <property type="entry name" value="GPCR_3"/>
</dbReference>
<dbReference type="SUPFAM" id="SSF53822">
    <property type="entry name" value="Periplasmic binding protein-like I"/>
    <property type="match status" value="1"/>
</dbReference>
<dbReference type="GO" id="GO:0004930">
    <property type="term" value="F:G protein-coupled receptor activity"/>
    <property type="evidence" value="ECO:0007669"/>
    <property type="project" value="UniProtKB-KW"/>
</dbReference>
<keyword evidence="4 12" id="KW-0812">Transmembrane</keyword>
<dbReference type="Pfam" id="PF01094">
    <property type="entry name" value="ANF_receptor"/>
    <property type="match status" value="1"/>
</dbReference>
<accession>A0A8R1XN60</accession>
<dbReference type="Proteomes" id="UP000024404">
    <property type="component" value="Unassembled WGS sequence"/>
</dbReference>
<keyword evidence="9" id="KW-0325">Glycoprotein</keyword>
<dbReference type="GO" id="GO:0005886">
    <property type="term" value="C:plasma membrane"/>
    <property type="evidence" value="ECO:0007669"/>
    <property type="project" value="UniProtKB-SubCell"/>
</dbReference>
<dbReference type="EnsemblMetazoa" id="OVOC11774.1">
    <property type="protein sequence ID" value="OVOC11774.1"/>
    <property type="gene ID" value="WBGene00248583"/>
</dbReference>
<evidence type="ECO:0000256" key="11">
    <source>
        <dbReference type="SAM" id="MobiDB-lite"/>
    </source>
</evidence>
<proteinExistence type="inferred from homology"/>
<evidence type="ECO:0000256" key="7">
    <source>
        <dbReference type="ARBA" id="ARBA00023136"/>
    </source>
</evidence>
<keyword evidence="7 12" id="KW-0472">Membrane</keyword>
<keyword evidence="10" id="KW-0807">Transducer</keyword>
<reference evidence="14" key="2">
    <citation type="submission" date="2022-06" db="UniProtKB">
        <authorList>
            <consortium name="EnsemblMetazoa"/>
        </authorList>
    </citation>
    <scope>IDENTIFICATION</scope>
</reference>
<dbReference type="EMBL" id="CMVM020000012">
    <property type="status" value="NOT_ANNOTATED_CDS"/>
    <property type="molecule type" value="Genomic_DNA"/>
</dbReference>
<dbReference type="Pfam" id="PF00003">
    <property type="entry name" value="7tm_3"/>
    <property type="match status" value="1"/>
</dbReference>
<dbReference type="Gene3D" id="3.40.50.2300">
    <property type="match status" value="2"/>
</dbReference>
<dbReference type="PROSITE" id="PS50259">
    <property type="entry name" value="G_PROTEIN_RECEP_F3_4"/>
    <property type="match status" value="1"/>
</dbReference>
<keyword evidence="5 12" id="KW-1133">Transmembrane helix</keyword>
<evidence type="ECO:0000256" key="12">
    <source>
        <dbReference type="SAM" id="Phobius"/>
    </source>
</evidence>
<feature type="domain" description="G-protein coupled receptors family 3 profile" evidence="13">
    <location>
        <begin position="552"/>
        <end position="813"/>
    </location>
</feature>
<dbReference type="PRINTS" id="PR00248">
    <property type="entry name" value="GPCRMGR"/>
</dbReference>
<dbReference type="PROSITE" id="PS00981">
    <property type="entry name" value="G_PROTEIN_RECEP_F3_3"/>
    <property type="match status" value="1"/>
</dbReference>
<dbReference type="InterPro" id="IPR001828">
    <property type="entry name" value="ANF_lig-bd_rcpt"/>
</dbReference>
<feature type="transmembrane region" description="Helical" evidence="12">
    <location>
        <begin position="771"/>
        <end position="791"/>
    </location>
</feature>
<dbReference type="InterPro" id="IPR050726">
    <property type="entry name" value="mGluR"/>
</dbReference>
<dbReference type="Gene3D" id="2.10.50.30">
    <property type="entry name" value="GPCR, family 3, nine cysteines domain"/>
    <property type="match status" value="1"/>
</dbReference>
<dbReference type="InterPro" id="IPR017978">
    <property type="entry name" value="GPCR_3_C"/>
</dbReference>
<feature type="compositionally biased region" description="Polar residues" evidence="11">
    <location>
        <begin position="869"/>
        <end position="881"/>
    </location>
</feature>
<feature type="region of interest" description="Disordered" evidence="11">
    <location>
        <begin position="825"/>
        <end position="881"/>
    </location>
</feature>
<sequence length="1021" mass="115155">MLRVVDVVTKRTVQQPARMLVAEIPGDVQIGALFPLHYQIAGAEGCGRIWEQYGIQRMEIALSTVAELNAILPFKLGISIRDSCWTDRIAIEQSIAFLREGVGHCSCTSTPGCQKKTAPVVAIVGPAKSSSTIAVQNLLQVFHMPQIGYGATTADLSDKEQFGYFMRVVPADTWQAKLVVAMLEHFNWTYVAVIYSAGNYGEKGFEELDRLINSDLSENLCIAYSEKVKSLAEPAEFDKILTSLSSQKKVPQVVVCFCEGLTMRGMFKAQQRLRQKNPEMRPYQWICSDGWNDRLDVVNGVELEAAGSFSIRIHSPHVDWFDQYYFSLDPENNTHNPWFREFWQEKFDCQFTVPKDNFETKVCTGRENLTLNYKQDAKLSQVVNSIRVVGYALQALYNDRCRENSTTCTEMFALNGTVLLKYMLNVTFVDQFNQEVYFDAKGDPPAWYDVLNYVGGEEGFRMVGEFRKKRRGAFLKITKSDIMFYDKTNQIPESVCSKPCKIGQRQRETAACCWICEDCLAHQIINYTSRLCQNFCYPLIHEGPDWSSTNIILALLLAFLGTVITLFTILVFIRNNNTPVVKSTTRELSYIILSGITICYAVSFAVLATPSFVTCFIARTLPPIAFSMIYSALLTKTNRIARILAGSKKRILTKKPRFLSTSSQVIITWILVCIECIIVGAGVMGEMPQAGFDPYYQPQRMVLVCSTTTFAFLTPFFWNLFLISLCTLYAVKTRNLPENFNEAKFIGFTMYCTLVVWSAFIVLHLGTTNKALTMSFLFSLSASIALVLLFFPKLYIILLHPEKNVRASYTTTKLIRCHFGNSQTTERASKDTNNWKSGTTSQPSLSSFRSDTESQVKYGSRKRKVSIHVKQSQSKDASTQTETMKLSSKFARKFSMISNGLGTVGTSSTQHGIKELDDDVKELIDSCRRYQASQNRRLHGSVKNLLMDEKEEEIENIGSLIADSMQTVLSTVSKQFLPMGSSLLHAQVSKENNSKSEDNKFEELLKSRGMEPIQMTNATSL</sequence>
<organism evidence="14 15">
    <name type="scientific">Onchocerca volvulus</name>
    <dbReference type="NCBI Taxonomy" id="6282"/>
    <lineage>
        <taxon>Eukaryota</taxon>
        <taxon>Metazoa</taxon>
        <taxon>Ecdysozoa</taxon>
        <taxon>Nematoda</taxon>
        <taxon>Chromadorea</taxon>
        <taxon>Rhabditida</taxon>
        <taxon>Spirurina</taxon>
        <taxon>Spiruromorpha</taxon>
        <taxon>Filarioidea</taxon>
        <taxon>Onchocercidae</taxon>
        <taxon>Onchocerca</taxon>
    </lineage>
</organism>
<keyword evidence="3" id="KW-1003">Cell membrane</keyword>
<feature type="transmembrane region" description="Helical" evidence="12">
    <location>
        <begin position="743"/>
        <end position="765"/>
    </location>
</feature>
<feature type="transmembrane region" description="Helical" evidence="12">
    <location>
        <begin position="658"/>
        <end position="681"/>
    </location>
</feature>
<feature type="transmembrane region" description="Helical" evidence="12">
    <location>
        <begin position="551"/>
        <end position="573"/>
    </location>
</feature>